<dbReference type="SUPFAM" id="SSF103481">
    <property type="entry name" value="Multidrug resistance efflux transporter EmrE"/>
    <property type="match status" value="1"/>
</dbReference>
<proteinExistence type="inferred from homology"/>
<sequence length="111" mass="11675">MMHWSVLLGIAIVSEVFGSTMLKLSQGFTKPLPSIGFVLGFGLAFYLLSLALKSIPLGMAYAIWSGVGLVLTAIVGVVVFGEKVDFWGIASIGLILAGVIMMNTLSKMGGH</sequence>
<dbReference type="PANTHER" id="PTHR30561:SF1">
    <property type="entry name" value="MULTIDRUG TRANSPORTER EMRE"/>
    <property type="match status" value="1"/>
</dbReference>
<dbReference type="GO" id="GO:0015220">
    <property type="term" value="F:choline transmembrane transporter activity"/>
    <property type="evidence" value="ECO:0007669"/>
    <property type="project" value="TreeGrafter"/>
</dbReference>
<evidence type="ECO:0000256" key="7">
    <source>
        <dbReference type="ARBA" id="ARBA00038032"/>
    </source>
</evidence>
<evidence type="ECO:0000256" key="5">
    <source>
        <dbReference type="ARBA" id="ARBA00022989"/>
    </source>
</evidence>
<protein>
    <submittedName>
        <fullName evidence="10">Multidrug efflux SMR transporter</fullName>
    </submittedName>
</protein>
<evidence type="ECO:0000313" key="10">
    <source>
        <dbReference type="EMBL" id="MDT3451939.1"/>
    </source>
</evidence>
<dbReference type="FunFam" id="1.10.3730.20:FF:000001">
    <property type="entry name" value="Quaternary ammonium compound resistance transporter SugE"/>
    <property type="match status" value="1"/>
</dbReference>
<dbReference type="GO" id="GO:1990961">
    <property type="term" value="P:xenobiotic detoxification by transmembrane export across the plasma membrane"/>
    <property type="evidence" value="ECO:0007669"/>
    <property type="project" value="UniProtKB-ARBA"/>
</dbReference>
<comment type="similarity">
    <text evidence="7 8">Belongs to the drug/metabolite transporter (DMT) superfamily. Small multidrug resistance (SMR) (TC 2.A.7.1) family.</text>
</comment>
<dbReference type="InterPro" id="IPR037185">
    <property type="entry name" value="EmrE-like"/>
</dbReference>
<evidence type="ECO:0000313" key="11">
    <source>
        <dbReference type="Proteomes" id="UP001182304"/>
    </source>
</evidence>
<comment type="subcellular location">
    <subcellularLocation>
        <location evidence="1 8">Cell membrane</location>
        <topology evidence="1 8">Multi-pass membrane protein</topology>
    </subcellularLocation>
</comment>
<name>A0AAW8V6L1_PASMD</name>
<evidence type="ECO:0000256" key="6">
    <source>
        <dbReference type="ARBA" id="ARBA00023136"/>
    </source>
</evidence>
<evidence type="ECO:0000256" key="2">
    <source>
        <dbReference type="ARBA" id="ARBA00022448"/>
    </source>
</evidence>
<dbReference type="Pfam" id="PF00893">
    <property type="entry name" value="Multi_Drug_Res"/>
    <property type="match status" value="1"/>
</dbReference>
<feature type="transmembrane region" description="Helical" evidence="9">
    <location>
        <begin position="59"/>
        <end position="80"/>
    </location>
</feature>
<evidence type="ECO:0000256" key="8">
    <source>
        <dbReference type="RuleBase" id="RU003942"/>
    </source>
</evidence>
<keyword evidence="2" id="KW-0813">Transport</keyword>
<evidence type="ECO:0000256" key="4">
    <source>
        <dbReference type="ARBA" id="ARBA00022692"/>
    </source>
</evidence>
<dbReference type="GO" id="GO:0015199">
    <property type="term" value="F:amino-acid betaine transmembrane transporter activity"/>
    <property type="evidence" value="ECO:0007669"/>
    <property type="project" value="TreeGrafter"/>
</dbReference>
<dbReference type="InterPro" id="IPR000390">
    <property type="entry name" value="Small_drug/metabolite_transptr"/>
</dbReference>
<dbReference type="EMBL" id="JANIEN010000003">
    <property type="protein sequence ID" value="MDT3451939.1"/>
    <property type="molecule type" value="Genomic_DNA"/>
</dbReference>
<keyword evidence="4 8" id="KW-0812">Transmembrane</keyword>
<keyword evidence="6 9" id="KW-0472">Membrane</keyword>
<evidence type="ECO:0000256" key="1">
    <source>
        <dbReference type="ARBA" id="ARBA00004651"/>
    </source>
</evidence>
<dbReference type="GO" id="GO:0031460">
    <property type="term" value="P:glycine betaine transport"/>
    <property type="evidence" value="ECO:0007669"/>
    <property type="project" value="TreeGrafter"/>
</dbReference>
<dbReference type="AlphaFoldDB" id="A0AAW8V6L1"/>
<evidence type="ECO:0000256" key="3">
    <source>
        <dbReference type="ARBA" id="ARBA00022475"/>
    </source>
</evidence>
<accession>A0AAW8V6L1</accession>
<dbReference type="GO" id="GO:0015297">
    <property type="term" value="F:antiporter activity"/>
    <property type="evidence" value="ECO:0007669"/>
    <property type="project" value="TreeGrafter"/>
</dbReference>
<comment type="caution">
    <text evidence="10">The sequence shown here is derived from an EMBL/GenBank/DDBJ whole genome shotgun (WGS) entry which is preliminary data.</text>
</comment>
<organism evidence="10 11">
    <name type="scientific">Pasteurella multocida</name>
    <dbReference type="NCBI Taxonomy" id="747"/>
    <lineage>
        <taxon>Bacteria</taxon>
        <taxon>Pseudomonadati</taxon>
        <taxon>Pseudomonadota</taxon>
        <taxon>Gammaproteobacteria</taxon>
        <taxon>Pasteurellales</taxon>
        <taxon>Pasteurellaceae</taxon>
        <taxon>Pasteurella</taxon>
    </lineage>
</organism>
<dbReference type="Gene3D" id="1.10.3730.20">
    <property type="match status" value="1"/>
</dbReference>
<keyword evidence="5 9" id="KW-1133">Transmembrane helix</keyword>
<evidence type="ECO:0000256" key="9">
    <source>
        <dbReference type="SAM" id="Phobius"/>
    </source>
</evidence>
<dbReference type="PANTHER" id="PTHR30561">
    <property type="entry name" value="SMR FAMILY PROTON-DEPENDENT DRUG EFFLUX TRANSPORTER SUGE"/>
    <property type="match status" value="1"/>
</dbReference>
<feature type="transmembrane region" description="Helical" evidence="9">
    <location>
        <begin position="34"/>
        <end position="52"/>
    </location>
</feature>
<dbReference type="Proteomes" id="UP001182304">
    <property type="component" value="Unassembled WGS sequence"/>
</dbReference>
<feature type="transmembrane region" description="Helical" evidence="9">
    <location>
        <begin position="86"/>
        <end position="105"/>
    </location>
</feature>
<dbReference type="InterPro" id="IPR045324">
    <property type="entry name" value="Small_multidrug_res"/>
</dbReference>
<dbReference type="GO" id="GO:0005886">
    <property type="term" value="C:plasma membrane"/>
    <property type="evidence" value="ECO:0007669"/>
    <property type="project" value="UniProtKB-SubCell"/>
</dbReference>
<reference evidence="10" key="1">
    <citation type="submission" date="2022-07" db="EMBL/GenBank/DDBJ databases">
        <title>Sequence of Pasteurella multocoda 17BRD-035.</title>
        <authorList>
            <person name="Roy Chowdhury P."/>
            <person name="Alhamami T."/>
            <person name="Trott D.J."/>
            <person name="Djordvevic S.P."/>
        </authorList>
    </citation>
    <scope>NUCLEOTIDE SEQUENCE</scope>
    <source>
        <strain evidence="10">17BRD-035</strain>
    </source>
</reference>
<keyword evidence="3" id="KW-1003">Cell membrane</keyword>
<gene>
    <name evidence="10" type="ORF">NQF69_04010</name>
</gene>